<feature type="compositionally biased region" description="Basic residues" evidence="1">
    <location>
        <begin position="393"/>
        <end position="407"/>
    </location>
</feature>
<organism evidence="3 4">
    <name type="scientific">Bogoriella caseilytica</name>
    <dbReference type="NCBI Taxonomy" id="56055"/>
    <lineage>
        <taxon>Bacteria</taxon>
        <taxon>Bacillati</taxon>
        <taxon>Actinomycetota</taxon>
        <taxon>Actinomycetes</taxon>
        <taxon>Micrococcales</taxon>
        <taxon>Bogoriellaceae</taxon>
        <taxon>Bogoriella</taxon>
    </lineage>
</organism>
<dbReference type="InterPro" id="IPR011006">
    <property type="entry name" value="CheY-like_superfamily"/>
</dbReference>
<comment type="caution">
    <text evidence="3">The sequence shown here is derived from an EMBL/GenBank/DDBJ whole genome shotgun (WGS) entry which is preliminary data.</text>
</comment>
<feature type="region of interest" description="Disordered" evidence="1">
    <location>
        <begin position="379"/>
        <end position="407"/>
    </location>
</feature>
<dbReference type="SUPFAM" id="SSF52540">
    <property type="entry name" value="P-loop containing nucleoside triphosphate hydrolases"/>
    <property type="match status" value="1"/>
</dbReference>
<evidence type="ECO:0000259" key="2">
    <source>
        <dbReference type="Pfam" id="PF13614"/>
    </source>
</evidence>
<proteinExistence type="predicted"/>
<dbReference type="GO" id="GO:0051782">
    <property type="term" value="P:negative regulation of cell division"/>
    <property type="evidence" value="ECO:0007669"/>
    <property type="project" value="TreeGrafter"/>
</dbReference>
<dbReference type="InterPro" id="IPR027417">
    <property type="entry name" value="P-loop_NTPase"/>
</dbReference>
<dbReference type="InterPro" id="IPR025669">
    <property type="entry name" value="AAA_dom"/>
</dbReference>
<dbReference type="OrthoDB" id="3448281at2"/>
<dbReference type="PANTHER" id="PTHR43384:SF13">
    <property type="entry name" value="SLR0110 PROTEIN"/>
    <property type="match status" value="1"/>
</dbReference>
<dbReference type="Gene3D" id="3.40.50.2300">
    <property type="match status" value="1"/>
</dbReference>
<dbReference type="GO" id="GO:0016887">
    <property type="term" value="F:ATP hydrolysis activity"/>
    <property type="evidence" value="ECO:0007669"/>
    <property type="project" value="TreeGrafter"/>
</dbReference>
<keyword evidence="4" id="KW-1185">Reference proteome</keyword>
<dbReference type="Gene3D" id="3.40.50.300">
    <property type="entry name" value="P-loop containing nucleotide triphosphate hydrolases"/>
    <property type="match status" value="1"/>
</dbReference>
<dbReference type="SUPFAM" id="SSF52172">
    <property type="entry name" value="CheY-like"/>
    <property type="match status" value="1"/>
</dbReference>
<dbReference type="PANTHER" id="PTHR43384">
    <property type="entry name" value="SEPTUM SITE-DETERMINING PROTEIN MIND HOMOLOG, CHLOROPLASTIC-RELATED"/>
    <property type="match status" value="1"/>
</dbReference>
<gene>
    <name evidence="3" type="ORF">EDD31_1618</name>
</gene>
<dbReference type="Proteomes" id="UP000280668">
    <property type="component" value="Unassembled WGS sequence"/>
</dbReference>
<sequence>MSHIVLASASADLSGRVQDAVEGVRLLSLLPGPLPATPARLLEQLGDAGSPDVVVLDTALSGSEEVLSLAARFEQQHPGIAVVLVSDQAAEISLAAMRAGVRDILPVVEDSLEIRRVLSRAYQYAQAYRASQDGADGPAPTGRIISVVSAKGGVGKTTVATNLAVGLARVAPHATVLVDLDLQFGDAASALNLDPEFSLPDAVRGPAVRDTMALKTFLTQHETGLYVLCGPPTPAAADAVTTEDVERLLQMLASEFRYVVVDTAPGLSEHTLTVMDQTSDLVLVTSMDVPGIRGLRKELDTLAALNLSTETRHILVNLADTRAGLSRSDVEATLGTAVDLMLPRSKGAATSVNQGIPLLQSDARDPVTKRLRELVGLFSPAASRTAQPDRRAGRPRGRHRATRKGRR</sequence>
<evidence type="ECO:0000256" key="1">
    <source>
        <dbReference type="SAM" id="MobiDB-lite"/>
    </source>
</evidence>
<dbReference type="GO" id="GO:0005524">
    <property type="term" value="F:ATP binding"/>
    <property type="evidence" value="ECO:0007669"/>
    <property type="project" value="TreeGrafter"/>
</dbReference>
<dbReference type="InterPro" id="IPR050625">
    <property type="entry name" value="ParA/MinD_ATPase"/>
</dbReference>
<feature type="domain" description="AAA" evidence="2">
    <location>
        <begin position="143"/>
        <end position="305"/>
    </location>
</feature>
<dbReference type="GO" id="GO:0009898">
    <property type="term" value="C:cytoplasmic side of plasma membrane"/>
    <property type="evidence" value="ECO:0007669"/>
    <property type="project" value="TreeGrafter"/>
</dbReference>
<evidence type="ECO:0000313" key="4">
    <source>
        <dbReference type="Proteomes" id="UP000280668"/>
    </source>
</evidence>
<dbReference type="Pfam" id="PF13614">
    <property type="entry name" value="AAA_31"/>
    <property type="match status" value="1"/>
</dbReference>
<evidence type="ECO:0000313" key="3">
    <source>
        <dbReference type="EMBL" id="ROR73245.1"/>
    </source>
</evidence>
<accession>A0A3N2BDE2</accession>
<dbReference type="AlphaFoldDB" id="A0A3N2BDE2"/>
<dbReference type="GO" id="GO:0005829">
    <property type="term" value="C:cytosol"/>
    <property type="evidence" value="ECO:0007669"/>
    <property type="project" value="TreeGrafter"/>
</dbReference>
<reference evidence="3 4" key="1">
    <citation type="submission" date="2018-11" db="EMBL/GenBank/DDBJ databases">
        <title>Sequencing the genomes of 1000 actinobacteria strains.</title>
        <authorList>
            <person name="Klenk H.-P."/>
        </authorList>
    </citation>
    <scope>NUCLEOTIDE SEQUENCE [LARGE SCALE GENOMIC DNA]</scope>
    <source>
        <strain evidence="3 4">DSM 11294</strain>
    </source>
</reference>
<name>A0A3N2BDE2_9MICO</name>
<dbReference type="RefSeq" id="WP_123303690.1">
    <property type="nucleotide sequence ID" value="NZ_RKHK01000001.1"/>
</dbReference>
<protein>
    <submittedName>
        <fullName evidence="3">Pilus assembly protein CpaE</fullName>
    </submittedName>
</protein>
<dbReference type="EMBL" id="RKHK01000001">
    <property type="protein sequence ID" value="ROR73245.1"/>
    <property type="molecule type" value="Genomic_DNA"/>
</dbReference>